<sequence length="75" mass="8564">MVAAASAMKFDFTALDPKIILDKIRDTMEMLMSMLWVTGASPQCAKTLKQLIRDTFGGKVWALYALPSRRDRERR</sequence>
<dbReference type="AlphaFoldDB" id="A0AAQ4F515"/>
<proteinExistence type="predicted"/>
<evidence type="ECO:0000313" key="2">
    <source>
        <dbReference type="Proteomes" id="UP001321473"/>
    </source>
</evidence>
<reference evidence="1 2" key="1">
    <citation type="journal article" date="2023" name="Arcadia Sci">
        <title>De novo assembly of a long-read Amblyomma americanum tick genome.</title>
        <authorList>
            <person name="Chou S."/>
            <person name="Poskanzer K.E."/>
            <person name="Rollins M."/>
            <person name="Thuy-Boun P.S."/>
        </authorList>
    </citation>
    <scope>NUCLEOTIDE SEQUENCE [LARGE SCALE GENOMIC DNA]</scope>
    <source>
        <strain evidence="1">F_SG_1</strain>
        <tissue evidence="1">Salivary glands</tissue>
    </source>
</reference>
<accession>A0AAQ4F515</accession>
<gene>
    <name evidence="1" type="ORF">V5799_016879</name>
</gene>
<dbReference type="Proteomes" id="UP001321473">
    <property type="component" value="Unassembled WGS sequence"/>
</dbReference>
<name>A0AAQ4F515_AMBAM</name>
<dbReference type="EMBL" id="JARKHS020007351">
    <property type="protein sequence ID" value="KAK8781778.1"/>
    <property type="molecule type" value="Genomic_DNA"/>
</dbReference>
<organism evidence="1 2">
    <name type="scientific">Amblyomma americanum</name>
    <name type="common">Lone star tick</name>
    <dbReference type="NCBI Taxonomy" id="6943"/>
    <lineage>
        <taxon>Eukaryota</taxon>
        <taxon>Metazoa</taxon>
        <taxon>Ecdysozoa</taxon>
        <taxon>Arthropoda</taxon>
        <taxon>Chelicerata</taxon>
        <taxon>Arachnida</taxon>
        <taxon>Acari</taxon>
        <taxon>Parasitiformes</taxon>
        <taxon>Ixodida</taxon>
        <taxon>Ixodoidea</taxon>
        <taxon>Ixodidae</taxon>
        <taxon>Amblyomminae</taxon>
        <taxon>Amblyomma</taxon>
    </lineage>
</organism>
<evidence type="ECO:0000313" key="1">
    <source>
        <dbReference type="EMBL" id="KAK8781778.1"/>
    </source>
</evidence>
<comment type="caution">
    <text evidence="1">The sequence shown here is derived from an EMBL/GenBank/DDBJ whole genome shotgun (WGS) entry which is preliminary data.</text>
</comment>
<keyword evidence="2" id="KW-1185">Reference proteome</keyword>
<protein>
    <submittedName>
        <fullName evidence="1">Uncharacterized protein</fullName>
    </submittedName>
</protein>